<accession>A0A6C0BLI4</accession>
<organism evidence="1">
    <name type="scientific">viral metagenome</name>
    <dbReference type="NCBI Taxonomy" id="1070528"/>
    <lineage>
        <taxon>unclassified sequences</taxon>
        <taxon>metagenomes</taxon>
        <taxon>organismal metagenomes</taxon>
    </lineage>
</organism>
<dbReference type="AlphaFoldDB" id="A0A6C0BLI4"/>
<name>A0A6C0BLI4_9ZZZZ</name>
<dbReference type="EMBL" id="MN739177">
    <property type="protein sequence ID" value="QHS92278.1"/>
    <property type="molecule type" value="Genomic_DNA"/>
</dbReference>
<protein>
    <submittedName>
        <fullName evidence="1">Uncharacterized protein</fullName>
    </submittedName>
</protein>
<evidence type="ECO:0000313" key="1">
    <source>
        <dbReference type="EMBL" id="QHS92278.1"/>
    </source>
</evidence>
<proteinExistence type="predicted"/>
<reference evidence="1" key="1">
    <citation type="journal article" date="2020" name="Nature">
        <title>Giant virus diversity and host interactions through global metagenomics.</title>
        <authorList>
            <person name="Schulz F."/>
            <person name="Roux S."/>
            <person name="Paez-Espino D."/>
            <person name="Jungbluth S."/>
            <person name="Walsh D.A."/>
            <person name="Denef V.J."/>
            <person name="McMahon K.D."/>
            <person name="Konstantinidis K.T."/>
            <person name="Eloe-Fadrosh E.A."/>
            <person name="Kyrpides N.C."/>
            <person name="Woyke T."/>
        </authorList>
    </citation>
    <scope>NUCLEOTIDE SEQUENCE</scope>
    <source>
        <strain evidence="1">GVMAG-M-3300014204-73</strain>
    </source>
</reference>
<sequence>MSQYPFMDEVQEQLKELTYQFRLFRLCTQAN</sequence>